<comment type="caution">
    <text evidence="1">The sequence shown here is derived from an EMBL/GenBank/DDBJ whole genome shotgun (WGS) entry which is preliminary data.</text>
</comment>
<gene>
    <name evidence="1" type="ORF">ENSA5_10190</name>
</gene>
<dbReference type="InterPro" id="IPR011990">
    <property type="entry name" value="TPR-like_helical_dom_sf"/>
</dbReference>
<protein>
    <submittedName>
        <fullName evidence="1">Possibl zinc metallo-peptidase</fullName>
    </submittedName>
</protein>
<dbReference type="Pfam" id="PF06262">
    <property type="entry name" value="Zincin_1"/>
    <property type="match status" value="1"/>
</dbReference>
<keyword evidence="2" id="KW-1185">Reference proteome</keyword>
<dbReference type="Gene3D" id="1.25.40.10">
    <property type="entry name" value="Tetratricopeptide repeat domain"/>
    <property type="match status" value="1"/>
</dbReference>
<dbReference type="EMBL" id="PVNK01000056">
    <property type="protein sequence ID" value="PRQ04181.1"/>
    <property type="molecule type" value="Genomic_DNA"/>
</dbReference>
<dbReference type="AlphaFoldDB" id="A0A2S9YGL8"/>
<dbReference type="InterPro" id="IPR038555">
    <property type="entry name" value="Zincin_1_sf"/>
</dbReference>
<dbReference type="InterPro" id="IPR010428">
    <property type="entry name" value="Zincin_1"/>
</dbReference>
<evidence type="ECO:0000313" key="2">
    <source>
        <dbReference type="Proteomes" id="UP000237968"/>
    </source>
</evidence>
<reference evidence="1 2" key="1">
    <citation type="submission" date="2018-03" db="EMBL/GenBank/DDBJ databases">
        <title>Draft Genome Sequences of the Obligatory Marine Myxobacteria Enhygromyxa salina SWB005.</title>
        <authorList>
            <person name="Poehlein A."/>
            <person name="Moghaddam J.A."/>
            <person name="Harms H."/>
            <person name="Alanjari M."/>
            <person name="Koenig G.M."/>
            <person name="Daniel R."/>
            <person name="Schaeberle T.F."/>
        </authorList>
    </citation>
    <scope>NUCLEOTIDE SEQUENCE [LARGE SCALE GENOMIC DNA]</scope>
    <source>
        <strain evidence="1 2">SWB005</strain>
    </source>
</reference>
<sequence length="238" mass="27008">MPRYDDLADPRWLALQDALDERDFDKAEALVDQLAAELGPEHHKVLYERATVDWERDGPEAGIASLDKLLRRYPEHVNAHYLRALACEEANDREGMIIHFLEVLRLDTREAELRGRHTEEDLTLIESTAERVLSEIPEQFQPLLEEVPVVLEAFPHEGLVREGFDPRALGLFEGLESGRFAAGDSAHAPTRIVLFYANLLADFPDHDTLVNEVEITILHEVGHFFGLDEDDVERLGLG</sequence>
<accession>A0A2S9YGL8</accession>
<dbReference type="Gene3D" id="3.30.2010.20">
    <property type="match status" value="1"/>
</dbReference>
<dbReference type="Pfam" id="PF13432">
    <property type="entry name" value="TPR_16"/>
    <property type="match status" value="1"/>
</dbReference>
<dbReference type="CDD" id="cd12952">
    <property type="entry name" value="MMP_ACEL2062"/>
    <property type="match status" value="1"/>
</dbReference>
<dbReference type="RefSeq" id="WP_106390446.1">
    <property type="nucleotide sequence ID" value="NZ_PVNK01000056.1"/>
</dbReference>
<dbReference type="SUPFAM" id="SSF55486">
    <property type="entry name" value="Metalloproteases ('zincins'), catalytic domain"/>
    <property type="match status" value="1"/>
</dbReference>
<proteinExistence type="predicted"/>
<dbReference type="SUPFAM" id="SSF48452">
    <property type="entry name" value="TPR-like"/>
    <property type="match status" value="1"/>
</dbReference>
<dbReference type="OrthoDB" id="9806895at2"/>
<evidence type="ECO:0000313" key="1">
    <source>
        <dbReference type="EMBL" id="PRQ04181.1"/>
    </source>
</evidence>
<dbReference type="Proteomes" id="UP000237968">
    <property type="component" value="Unassembled WGS sequence"/>
</dbReference>
<organism evidence="1 2">
    <name type="scientific">Enhygromyxa salina</name>
    <dbReference type="NCBI Taxonomy" id="215803"/>
    <lineage>
        <taxon>Bacteria</taxon>
        <taxon>Pseudomonadati</taxon>
        <taxon>Myxococcota</taxon>
        <taxon>Polyangia</taxon>
        <taxon>Nannocystales</taxon>
        <taxon>Nannocystaceae</taxon>
        <taxon>Enhygromyxa</taxon>
    </lineage>
</organism>
<name>A0A2S9YGL8_9BACT</name>